<evidence type="ECO:0000259" key="2">
    <source>
        <dbReference type="Pfam" id="PF14667"/>
    </source>
</evidence>
<dbReference type="SUPFAM" id="SSF51182">
    <property type="entry name" value="RmlC-like cupins"/>
    <property type="match status" value="1"/>
</dbReference>
<dbReference type="InterPro" id="IPR029303">
    <property type="entry name" value="CapF_C"/>
</dbReference>
<dbReference type="EMBL" id="BKAR01000006">
    <property type="protein sequence ID" value="GEP84174.1"/>
    <property type="molecule type" value="Genomic_DNA"/>
</dbReference>
<dbReference type="Gene3D" id="2.60.120.10">
    <property type="entry name" value="Jelly Rolls"/>
    <property type="match status" value="1"/>
</dbReference>
<dbReference type="InterPro" id="IPR011051">
    <property type="entry name" value="RmlC_Cupin_sf"/>
</dbReference>
<dbReference type="InterPro" id="IPR050177">
    <property type="entry name" value="Lipid_A_modif_metabolic_enz"/>
</dbReference>
<feature type="domain" description="NAD-dependent epimerase/dehydratase" evidence="1">
    <location>
        <begin position="4"/>
        <end position="186"/>
    </location>
</feature>
<name>A0A239U6Z4_9STAP</name>
<dbReference type="PANTHER" id="PTHR43245">
    <property type="entry name" value="BIFUNCTIONAL POLYMYXIN RESISTANCE PROTEIN ARNA"/>
    <property type="match status" value="1"/>
</dbReference>
<dbReference type="Gene3D" id="3.40.50.720">
    <property type="entry name" value="NAD(P)-binding Rossmann-like Domain"/>
    <property type="match status" value="1"/>
</dbReference>
<comment type="caution">
    <text evidence="3">The sequence shown here is derived from an EMBL/GenBank/DDBJ whole genome shotgun (WGS) entry which is preliminary data.</text>
</comment>
<dbReference type="SUPFAM" id="SSF51735">
    <property type="entry name" value="NAD(P)-binding Rossmann-fold domains"/>
    <property type="match status" value="1"/>
</dbReference>
<dbReference type="Proteomes" id="UP000321736">
    <property type="component" value="Unassembled WGS sequence"/>
</dbReference>
<feature type="domain" description="Capsular polysaccharide assembling protein CapF C-terminal" evidence="2">
    <location>
        <begin position="261"/>
        <end position="366"/>
    </location>
</feature>
<evidence type="ECO:0000259" key="1">
    <source>
        <dbReference type="Pfam" id="PF01370"/>
    </source>
</evidence>
<dbReference type="InterPro" id="IPR014710">
    <property type="entry name" value="RmlC-like_jellyroll"/>
</dbReference>
<sequence>MKNILVTGVNGFIGKNLITDLEQYSDYKVLPVSQATPIILRQQYLMEADFIVYLADDEQTPLDKAFIKKNTQFLQEFLENLKRNTKLPPILFISSAFEEKDSLLVQSKRAAEQALNQFSEENGNVILIYRLYQIFGKWAQPGSENIVATFCDAVIHDAEITLHDSEVPLQLNYIEDVIQEIKRAVEGNPTVTENALTVPNTFQITLGNLVKRIETFKNLRKNAELPNLGEPFAKALYSTYISYLPAEQLRYELLSKDNFTGTTADFLKSTEKGQISISVAKPGVLKGNHWHHSKVEKYLVVSGTGVIRLKNIFSHHTMEYFVSGEQFEAVDIPAGYAHQIENLGATDLVTLIWSSGAYNLEQPDSFYMEL</sequence>
<evidence type="ECO:0000313" key="4">
    <source>
        <dbReference type="Proteomes" id="UP000321736"/>
    </source>
</evidence>
<keyword evidence="4" id="KW-1185">Reference proteome</keyword>
<dbReference type="PANTHER" id="PTHR43245:SF55">
    <property type="entry name" value="NAD(P)-BINDING DOMAIN-CONTAINING PROTEIN"/>
    <property type="match status" value="1"/>
</dbReference>
<gene>
    <name evidence="3" type="ORF">SPI02_07590</name>
</gene>
<dbReference type="Pfam" id="PF14667">
    <property type="entry name" value="Polysacc_synt_C"/>
    <property type="match status" value="1"/>
</dbReference>
<dbReference type="RefSeq" id="WP_095105772.1">
    <property type="nucleotide sequence ID" value="NZ_BKAR01000006.1"/>
</dbReference>
<organism evidence="3 4">
    <name type="scientific">Staphylococcus piscifermentans</name>
    <dbReference type="NCBI Taxonomy" id="70258"/>
    <lineage>
        <taxon>Bacteria</taxon>
        <taxon>Bacillati</taxon>
        <taxon>Bacillota</taxon>
        <taxon>Bacilli</taxon>
        <taxon>Bacillales</taxon>
        <taxon>Staphylococcaceae</taxon>
        <taxon>Staphylococcus</taxon>
    </lineage>
</organism>
<dbReference type="OrthoDB" id="9801785at2"/>
<dbReference type="InterPro" id="IPR036291">
    <property type="entry name" value="NAD(P)-bd_dom_sf"/>
</dbReference>
<proteinExistence type="predicted"/>
<dbReference type="Pfam" id="PF01370">
    <property type="entry name" value="Epimerase"/>
    <property type="match status" value="1"/>
</dbReference>
<accession>A0A239U6Z4</accession>
<reference evidence="3 4" key="1">
    <citation type="submission" date="2019-07" db="EMBL/GenBank/DDBJ databases">
        <title>Whole genome shotgun sequence of Staphylococcus piscifermentans NBRC 109625.</title>
        <authorList>
            <person name="Hosoyama A."/>
            <person name="Uohara A."/>
            <person name="Ohji S."/>
            <person name="Ichikawa N."/>
        </authorList>
    </citation>
    <scope>NUCLEOTIDE SEQUENCE [LARGE SCALE GENOMIC DNA]</scope>
    <source>
        <strain evidence="3 4">NBRC 109625</strain>
    </source>
</reference>
<protein>
    <submittedName>
        <fullName evidence="3">Capsular polysaccharide biosynthesis protein Cap8F</fullName>
    </submittedName>
</protein>
<evidence type="ECO:0000313" key="3">
    <source>
        <dbReference type="EMBL" id="GEP84174.1"/>
    </source>
</evidence>
<dbReference type="AlphaFoldDB" id="A0A239U6Z4"/>
<dbReference type="InterPro" id="IPR001509">
    <property type="entry name" value="Epimerase_deHydtase"/>
</dbReference>